<gene>
    <name evidence="6" type="ORF">EDC65_1135</name>
</gene>
<dbReference type="Gene3D" id="3.20.20.370">
    <property type="entry name" value="Glycoside hydrolase/deacetylase"/>
    <property type="match status" value="1"/>
</dbReference>
<dbReference type="GO" id="GO:0005975">
    <property type="term" value="P:carbohydrate metabolic process"/>
    <property type="evidence" value="ECO:0007669"/>
    <property type="project" value="InterPro"/>
</dbReference>
<dbReference type="PANTHER" id="PTHR47561">
    <property type="entry name" value="POLYSACCHARIDE DEACETYLASE FAMILY PROTEIN (AFU_ORTHOLOGUE AFUA_6G05030)"/>
    <property type="match status" value="1"/>
</dbReference>
<proteinExistence type="inferred from homology"/>
<dbReference type="Pfam" id="PF01522">
    <property type="entry name" value="Polysacc_deac_1"/>
    <property type="match status" value="1"/>
</dbReference>
<dbReference type="EMBL" id="RJKX01000011">
    <property type="protein sequence ID" value="ROQ01948.1"/>
    <property type="molecule type" value="Genomic_DNA"/>
</dbReference>
<dbReference type="CDD" id="cd10938">
    <property type="entry name" value="CE4_HpPgdA_like"/>
    <property type="match status" value="1"/>
</dbReference>
<comment type="similarity">
    <text evidence="2">Belongs to the polysaccharide deacetylase family.</text>
</comment>
<dbReference type="InterPro" id="IPR011330">
    <property type="entry name" value="Glyco_hydro/deAcase_b/a-brl"/>
</dbReference>
<reference evidence="6 7" key="1">
    <citation type="submission" date="2018-11" db="EMBL/GenBank/DDBJ databases">
        <title>Genomic Encyclopedia of Type Strains, Phase IV (KMG-IV): sequencing the most valuable type-strain genomes for metagenomic binning, comparative biology and taxonomic classification.</title>
        <authorList>
            <person name="Goeker M."/>
        </authorList>
    </citation>
    <scope>NUCLEOTIDE SEQUENCE [LARGE SCALE GENOMIC DNA]</scope>
    <source>
        <strain evidence="6 7">DSM 5900</strain>
    </source>
</reference>
<sequence length="284" mass="31876">MPRHIVCLGFDFDTWSGFAARGLTTPSPVSRGEFGVLAAGRILDLLKRHDVPASWYIPGIVIETYKARCEEIVAAGHEVGHHGWTHVSPANLSPEEETDGLIRGIDSIVRLTGRRPAGYRSPAWDISDHTVDLLIEHGFLYESSMMGNDHCPYFVRRGDIIRPDQPAVFGQHTSLIEMPISWSLDDFPHFEFMRTKEHVMPGLMNASLVLENWIADFDYMQQTCDWGVLSYTLHPYVIGRGHRMLALAGLIEALAKRGAVFCTLEAAALEFRDKFARGEIVPYP</sequence>
<evidence type="ECO:0000313" key="6">
    <source>
        <dbReference type="EMBL" id="ROQ01948.1"/>
    </source>
</evidence>
<accession>A0A3N1MEG3</accession>
<dbReference type="InterPro" id="IPR037950">
    <property type="entry name" value="PgdA-like"/>
</dbReference>
<evidence type="ECO:0000259" key="5">
    <source>
        <dbReference type="PROSITE" id="PS51677"/>
    </source>
</evidence>
<comment type="caution">
    <text evidence="6">The sequence shown here is derived from an EMBL/GenBank/DDBJ whole genome shotgun (WGS) entry which is preliminary data.</text>
</comment>
<dbReference type="AlphaFoldDB" id="A0A3N1MEG3"/>
<name>A0A3N1MEG3_9PROT</name>
<organism evidence="6 7">
    <name type="scientific">Stella humosa</name>
    <dbReference type="NCBI Taxonomy" id="94"/>
    <lineage>
        <taxon>Bacteria</taxon>
        <taxon>Pseudomonadati</taxon>
        <taxon>Pseudomonadota</taxon>
        <taxon>Alphaproteobacteria</taxon>
        <taxon>Rhodospirillales</taxon>
        <taxon>Stellaceae</taxon>
        <taxon>Stella</taxon>
    </lineage>
</organism>
<dbReference type="Proteomes" id="UP000278222">
    <property type="component" value="Unassembled WGS sequence"/>
</dbReference>
<dbReference type="PROSITE" id="PS51677">
    <property type="entry name" value="NODB"/>
    <property type="match status" value="1"/>
</dbReference>
<dbReference type="OrthoDB" id="9784220at2"/>
<evidence type="ECO:0000313" key="7">
    <source>
        <dbReference type="Proteomes" id="UP000278222"/>
    </source>
</evidence>
<feature type="domain" description="NodB homology" evidence="5">
    <location>
        <begin position="19"/>
        <end position="262"/>
    </location>
</feature>
<keyword evidence="7" id="KW-1185">Reference proteome</keyword>
<dbReference type="RefSeq" id="WP_123688654.1">
    <property type="nucleotide sequence ID" value="NZ_AP019700.1"/>
</dbReference>
<protein>
    <recommendedName>
        <fullName evidence="3">Chitooligosaccharide deacetylase</fullName>
    </recommendedName>
    <alternativeName>
        <fullName evidence="4">Nodulation protein B</fullName>
    </alternativeName>
</protein>
<dbReference type="GO" id="GO:0016810">
    <property type="term" value="F:hydrolase activity, acting on carbon-nitrogen (but not peptide) bonds"/>
    <property type="evidence" value="ECO:0007669"/>
    <property type="project" value="InterPro"/>
</dbReference>
<comment type="function">
    <text evidence="1">Is involved in generating a small heat-stable compound (Nod), an acylated oligomer of N-acetylglucosamine, that stimulates mitosis in various plant protoplasts.</text>
</comment>
<evidence type="ECO:0000256" key="3">
    <source>
        <dbReference type="ARBA" id="ARBA00020071"/>
    </source>
</evidence>
<dbReference type="SUPFAM" id="SSF88713">
    <property type="entry name" value="Glycoside hydrolase/deacetylase"/>
    <property type="match status" value="1"/>
</dbReference>
<evidence type="ECO:0000256" key="1">
    <source>
        <dbReference type="ARBA" id="ARBA00003236"/>
    </source>
</evidence>
<evidence type="ECO:0000256" key="2">
    <source>
        <dbReference type="ARBA" id="ARBA00010973"/>
    </source>
</evidence>
<dbReference type="PANTHER" id="PTHR47561:SF1">
    <property type="entry name" value="POLYSACCHARIDE DEACETYLASE FAMILY PROTEIN (AFU_ORTHOLOGUE AFUA_6G05030)"/>
    <property type="match status" value="1"/>
</dbReference>
<evidence type="ECO:0000256" key="4">
    <source>
        <dbReference type="ARBA" id="ARBA00032976"/>
    </source>
</evidence>
<dbReference type="InterPro" id="IPR002509">
    <property type="entry name" value="NODB_dom"/>
</dbReference>